<keyword evidence="1" id="KW-0812">Transmembrane</keyword>
<keyword evidence="1" id="KW-1133">Transmembrane helix</keyword>
<dbReference type="SUPFAM" id="SSF53448">
    <property type="entry name" value="Nucleotide-diphospho-sugar transferases"/>
    <property type="match status" value="1"/>
</dbReference>
<evidence type="ECO:0000259" key="3">
    <source>
        <dbReference type="Pfam" id="PF26629"/>
    </source>
</evidence>
<evidence type="ECO:0000313" key="5">
    <source>
        <dbReference type="Proteomes" id="UP000652430"/>
    </source>
</evidence>
<feature type="transmembrane region" description="Helical" evidence="1">
    <location>
        <begin position="285"/>
        <end position="309"/>
    </location>
</feature>
<dbReference type="InterPro" id="IPR001173">
    <property type="entry name" value="Glyco_trans_2-like"/>
</dbReference>
<keyword evidence="5" id="KW-1185">Reference proteome</keyword>
<sequence>MFVQRFDKTLPPAAMPLAISIVMPCLNEAISLPHCIANARDALNTIEREFGISGEILIADNGSTDGSQAIAAACGARVVAIAERGYGAAIIGGGHAAFGDYLLIGDADGSYDFADGVAMIARLLAGADLCMGSRFAGGIAPGAMPWKNRYIGNPLLTGVLNLLFRSGIEDAHCGLRAIRRDVFVALGLTGAGMEFASEMVVKASLKRIRIEQTPATLSVDLRDRAPHLRPWRDGWRHLRYLLMLSPTWLFGIPALAAMGVATVILAIALAHMLGLLPGTGAFGTSWSLVAGFLFCIGHLSAVMAAATHLHSVNEGYRRMPKIVRRYARLLTLETMLITGAALLLVSGCGLGAVAWEWSNGDFAALSTPLPLILACVLGATGLQTIIGGFLLAIIAGHEARFVATARQDARVASAVPIDRIAA</sequence>
<feature type="transmembrane region" description="Helical" evidence="1">
    <location>
        <begin position="248"/>
        <end position="273"/>
    </location>
</feature>
<dbReference type="PANTHER" id="PTHR48090">
    <property type="entry name" value="UNDECAPRENYL-PHOSPHATE 4-DEOXY-4-FORMAMIDO-L-ARABINOSE TRANSFERASE-RELATED"/>
    <property type="match status" value="1"/>
</dbReference>
<reference evidence="5" key="1">
    <citation type="journal article" date="2019" name="Int. J. Syst. Evol. Microbiol.">
        <title>The Global Catalogue of Microorganisms (GCM) 10K type strain sequencing project: providing services to taxonomists for standard genome sequencing and annotation.</title>
        <authorList>
            <consortium name="The Broad Institute Genomics Platform"/>
            <consortium name="The Broad Institute Genome Sequencing Center for Infectious Disease"/>
            <person name="Wu L."/>
            <person name="Ma J."/>
        </authorList>
    </citation>
    <scope>NUCLEOTIDE SEQUENCE [LARGE SCALE GENOMIC DNA]</scope>
    <source>
        <strain evidence="5">CGMCC 1.8957</strain>
    </source>
</reference>
<name>A0ABQ3LNM0_9SPHN</name>
<dbReference type="InterPro" id="IPR050256">
    <property type="entry name" value="Glycosyltransferase_2"/>
</dbReference>
<keyword evidence="1" id="KW-0472">Membrane</keyword>
<dbReference type="PANTHER" id="PTHR48090:SF7">
    <property type="entry name" value="RFBJ PROTEIN"/>
    <property type="match status" value="1"/>
</dbReference>
<dbReference type="Proteomes" id="UP000652430">
    <property type="component" value="Unassembled WGS sequence"/>
</dbReference>
<dbReference type="InterPro" id="IPR058718">
    <property type="entry name" value="Agl6_TM_C"/>
</dbReference>
<dbReference type="Pfam" id="PF00535">
    <property type="entry name" value="Glycos_transf_2"/>
    <property type="match status" value="1"/>
</dbReference>
<gene>
    <name evidence="4" type="ORF">GCM10008023_30710</name>
</gene>
<dbReference type="Pfam" id="PF26629">
    <property type="entry name" value="GT2_TM_C"/>
    <property type="match status" value="1"/>
</dbReference>
<dbReference type="InterPro" id="IPR029044">
    <property type="entry name" value="Nucleotide-diphossugar_trans"/>
</dbReference>
<feature type="domain" description="Low-salt glycan biosynthesis hexosyltransferase Agl6 C-terminal transmembrane region" evidence="3">
    <location>
        <begin position="306"/>
        <end position="394"/>
    </location>
</feature>
<organism evidence="4 5">
    <name type="scientific">Sphingomonas glacialis</name>
    <dbReference type="NCBI Taxonomy" id="658225"/>
    <lineage>
        <taxon>Bacteria</taxon>
        <taxon>Pseudomonadati</taxon>
        <taxon>Pseudomonadota</taxon>
        <taxon>Alphaproteobacteria</taxon>
        <taxon>Sphingomonadales</taxon>
        <taxon>Sphingomonadaceae</taxon>
        <taxon>Sphingomonas</taxon>
    </lineage>
</organism>
<dbReference type="Gene3D" id="3.90.550.10">
    <property type="entry name" value="Spore Coat Polysaccharide Biosynthesis Protein SpsA, Chain A"/>
    <property type="match status" value="1"/>
</dbReference>
<dbReference type="RefSeq" id="WP_189676967.1">
    <property type="nucleotide sequence ID" value="NZ_BNAQ01000005.1"/>
</dbReference>
<accession>A0ABQ3LNM0</accession>
<evidence type="ECO:0000259" key="2">
    <source>
        <dbReference type="Pfam" id="PF00535"/>
    </source>
</evidence>
<evidence type="ECO:0000313" key="4">
    <source>
        <dbReference type="EMBL" id="GHH21695.1"/>
    </source>
</evidence>
<dbReference type="EMBL" id="BNAQ01000005">
    <property type="protein sequence ID" value="GHH21695.1"/>
    <property type="molecule type" value="Genomic_DNA"/>
</dbReference>
<dbReference type="CDD" id="cd04179">
    <property type="entry name" value="DPM_DPG-synthase_like"/>
    <property type="match status" value="1"/>
</dbReference>
<proteinExistence type="predicted"/>
<protein>
    <submittedName>
        <fullName evidence="4">Dolichol-P-glucose synthetase</fullName>
    </submittedName>
</protein>
<comment type="caution">
    <text evidence="4">The sequence shown here is derived from an EMBL/GenBank/DDBJ whole genome shotgun (WGS) entry which is preliminary data.</text>
</comment>
<feature type="transmembrane region" description="Helical" evidence="1">
    <location>
        <begin position="330"/>
        <end position="355"/>
    </location>
</feature>
<feature type="domain" description="Glycosyltransferase 2-like" evidence="2">
    <location>
        <begin position="20"/>
        <end position="183"/>
    </location>
</feature>
<feature type="transmembrane region" description="Helical" evidence="1">
    <location>
        <begin position="371"/>
        <end position="396"/>
    </location>
</feature>
<evidence type="ECO:0000256" key="1">
    <source>
        <dbReference type="SAM" id="Phobius"/>
    </source>
</evidence>